<keyword evidence="2" id="KW-1185">Reference proteome</keyword>
<protein>
    <recommendedName>
        <fullName evidence="3">DUF1918 domain-containing protein</fullName>
    </recommendedName>
</protein>
<dbReference type="AlphaFoldDB" id="A0A1T3NWT7"/>
<organism evidence="1 2">
    <name type="scientific">Embleya scabrispora</name>
    <dbReference type="NCBI Taxonomy" id="159449"/>
    <lineage>
        <taxon>Bacteria</taxon>
        <taxon>Bacillati</taxon>
        <taxon>Actinomycetota</taxon>
        <taxon>Actinomycetes</taxon>
        <taxon>Kitasatosporales</taxon>
        <taxon>Streptomycetaceae</taxon>
        <taxon>Embleya</taxon>
    </lineage>
</organism>
<name>A0A1T3NWT7_9ACTN</name>
<accession>A0A1T3NWT7</accession>
<gene>
    <name evidence="1" type="ORF">B4N89_09425</name>
</gene>
<evidence type="ECO:0000313" key="2">
    <source>
        <dbReference type="Proteomes" id="UP000190037"/>
    </source>
</evidence>
<dbReference type="RefSeq" id="WP_078975446.1">
    <property type="nucleotide sequence ID" value="NZ_MWQN01000001.1"/>
</dbReference>
<proteinExistence type="predicted"/>
<sequence length="80" mass="8883">MARELPPREEPRPVVERYAVGDWVAPLPGRGHDDYPAGRVERAEDSPGLDNDQVVMVQAGGDGMPYLLKGSELYRVKPPR</sequence>
<dbReference type="EMBL" id="MWQN01000001">
    <property type="protein sequence ID" value="OPC81141.1"/>
    <property type="molecule type" value="Genomic_DNA"/>
</dbReference>
<dbReference type="Proteomes" id="UP000190037">
    <property type="component" value="Unassembled WGS sequence"/>
</dbReference>
<evidence type="ECO:0000313" key="1">
    <source>
        <dbReference type="EMBL" id="OPC81141.1"/>
    </source>
</evidence>
<evidence type="ECO:0008006" key="3">
    <source>
        <dbReference type="Google" id="ProtNLM"/>
    </source>
</evidence>
<dbReference type="STRING" id="159449.B4N89_09425"/>
<comment type="caution">
    <text evidence="1">The sequence shown here is derived from an EMBL/GenBank/DDBJ whole genome shotgun (WGS) entry which is preliminary data.</text>
</comment>
<reference evidence="1 2" key="1">
    <citation type="submission" date="2017-03" db="EMBL/GenBank/DDBJ databases">
        <title>Draft genome sequence of Streptomyces scabrisporus NF3, endophyte isolated from Amphipterygium adstringens.</title>
        <authorList>
            <person name="Vazquez M."/>
            <person name="Ceapa C.D."/>
            <person name="Rodriguez Luna D."/>
            <person name="Sanchez Esquivel S."/>
        </authorList>
    </citation>
    <scope>NUCLEOTIDE SEQUENCE [LARGE SCALE GENOMIC DNA]</scope>
    <source>
        <strain evidence="1 2">NF3</strain>
    </source>
</reference>